<accession>A0A9E7CZ10</accession>
<evidence type="ECO:0000313" key="2">
    <source>
        <dbReference type="EMBL" id="UOK73989.1"/>
    </source>
</evidence>
<name>A0A9E7CZ10_9HYPH</name>
<dbReference type="EMBL" id="CP083244">
    <property type="protein sequence ID" value="UOK73989.1"/>
    <property type="molecule type" value="Genomic_DNA"/>
</dbReference>
<dbReference type="AlphaFoldDB" id="A0A9E7CZ10"/>
<evidence type="ECO:0000256" key="1">
    <source>
        <dbReference type="SAM" id="SignalP"/>
    </source>
</evidence>
<proteinExistence type="predicted"/>
<feature type="signal peptide" evidence="1">
    <location>
        <begin position="1"/>
        <end position="25"/>
    </location>
</feature>
<geneLocation type="plasmid" evidence="2 3">
    <name>pE</name>
</geneLocation>
<evidence type="ECO:0000313" key="3">
    <source>
        <dbReference type="Proteomes" id="UP000831684"/>
    </source>
</evidence>
<reference evidence="2" key="1">
    <citation type="submission" date="2021-09" db="EMBL/GenBank/DDBJ databases">
        <title>Network and meta-omics reveal the key degrader and cooperation patterns in an efficient 1,4-dioxane-degrading microbial community.</title>
        <authorList>
            <person name="Dai C."/>
        </authorList>
    </citation>
    <scope>NUCLEOTIDE SEQUENCE</scope>
    <source>
        <strain evidence="2">ZM13</strain>
        <plasmid evidence="2">pE</plasmid>
    </source>
</reference>
<protein>
    <recommendedName>
        <fullName evidence="4">Trimeric autotransporter adhesin YadA-like head domain-containing protein</fullName>
    </recommendedName>
</protein>
<gene>
    <name evidence="2" type="ORF">K9D25_24790</name>
</gene>
<dbReference type="KEGG" id="apol:K9D25_24790"/>
<feature type="chain" id="PRO_5038935458" description="Trimeric autotransporter adhesin YadA-like head domain-containing protein" evidence="1">
    <location>
        <begin position="26"/>
        <end position="747"/>
    </location>
</feature>
<sequence>MPFRMLRTAGAALVLTWGLAAASHAADDWMNLATVSATMGMNAGRICVGASMTDVGCPTYAPEVGADGSISASRFVGDGSGLTGVVASTADRIVSGTTSLLAVSGTGFVSLTQAGTNTGWFDPARGLVTLGVSSTGRISTTDLAVRGTIDIVTGTASVVVGRYAGNAAGTLYTTTTAVGYAAAQYNTGANIVALGASAGQFNAGANVVAAGFGAGQYNSSSAVTVMGNYAGQLSSGTTLTATGYMAAQNNTGANVAAFGGYAGQNNTNNYATMLGNYAGRSNTGAESTMSGFSSGEVNTGHYLTATGFRSGQYNAGSNVTAIGYNAAQYNSGSQVTTVGLGSARFNTASNITAVGYNAATSNTYSNVTALGYNAQPSRANQVVLGDGNVVEVTTTGIILAGGLNTSGTVTATRFVGDGSGLTGVVASTADRIVSGTTSMVAVSGTGFVSLTQAGTNTGWFDPTRGLVTLGVSATGRVSASSGYFGGQVEIGSGAGSARLIIRDSAQSYGGYLRFGDVGTGLYFPSSTIATASLALMTSYTEAMRIVSSGYVGIGTASPTARFEVSGTVSATRFMGDGSGLTGVASASPSIASGLSGSIVFRDETGYLKAYNTFSISSTTGSVGIGSGSPAWLGANAFYAAGNVYGYSFYVPAGGGLKFGSGSARIDGSGNIGNDQIVFSASSTEAMRIVSTSFIGIGTASPTARFEVSGTVSATYVKLADNDNLPCTPERYGTLRYSNGKQYMCMPR</sequence>
<dbReference type="RefSeq" id="WP_244451556.1">
    <property type="nucleotide sequence ID" value="NZ_CP083244.1"/>
</dbReference>
<organism evidence="2 3">
    <name type="scientific">Ancylobacter polymorphus</name>
    <dbReference type="NCBI Taxonomy" id="223390"/>
    <lineage>
        <taxon>Bacteria</taxon>
        <taxon>Pseudomonadati</taxon>
        <taxon>Pseudomonadota</taxon>
        <taxon>Alphaproteobacteria</taxon>
        <taxon>Hyphomicrobiales</taxon>
        <taxon>Xanthobacteraceae</taxon>
        <taxon>Ancylobacter</taxon>
    </lineage>
</organism>
<dbReference type="Proteomes" id="UP000831684">
    <property type="component" value="Plasmid pE"/>
</dbReference>
<evidence type="ECO:0008006" key="4">
    <source>
        <dbReference type="Google" id="ProtNLM"/>
    </source>
</evidence>
<keyword evidence="1" id="KW-0732">Signal</keyword>
<keyword evidence="2" id="KW-0614">Plasmid</keyword>